<dbReference type="NCBIfam" id="TIGR00013">
    <property type="entry name" value="taut"/>
    <property type="match status" value="1"/>
</dbReference>
<evidence type="ECO:0000259" key="5">
    <source>
        <dbReference type="Pfam" id="PF01361"/>
    </source>
</evidence>
<dbReference type="Pfam" id="PF01361">
    <property type="entry name" value="Tautomerase"/>
    <property type="match status" value="1"/>
</dbReference>
<dbReference type="EMBL" id="CYHH01000002">
    <property type="protein sequence ID" value="CUB05873.1"/>
    <property type="molecule type" value="Genomic_DNA"/>
</dbReference>
<dbReference type="CDD" id="cd00491">
    <property type="entry name" value="4Oxalocrotonate_Tautomerase"/>
    <property type="match status" value="1"/>
</dbReference>
<dbReference type="NCBIfam" id="NF002524">
    <property type="entry name" value="PRK01964.1"/>
    <property type="match status" value="1"/>
</dbReference>
<dbReference type="Proteomes" id="UP000182108">
    <property type="component" value="Unassembled WGS sequence"/>
</dbReference>
<dbReference type="InterPro" id="IPR004370">
    <property type="entry name" value="4-OT-like_dom"/>
</dbReference>
<comment type="similarity">
    <text evidence="1 4">Belongs to the 4-oxalocrotonate tautomerase family.</text>
</comment>
<dbReference type="NCBIfam" id="NF002571">
    <property type="entry name" value="PRK02220.1"/>
    <property type="match status" value="1"/>
</dbReference>
<dbReference type="Gene3D" id="3.30.429.10">
    <property type="entry name" value="Macrophage Migration Inhibitory Factor"/>
    <property type="match status" value="1"/>
</dbReference>
<dbReference type="AlphaFoldDB" id="A0A0K6IRZ6"/>
<dbReference type="PANTHER" id="PTHR35530:SF1">
    <property type="entry name" value="2-HYDROXYMUCONATE TAUTOMERASE"/>
    <property type="match status" value="1"/>
</dbReference>
<gene>
    <name evidence="6" type="ORF">Ga0061068_102181</name>
</gene>
<keyword evidence="7" id="KW-1185">Reference proteome</keyword>
<dbReference type="OrthoDB" id="8527422at2"/>
<dbReference type="EC" id="5.3.2.-" evidence="4"/>
<proteinExistence type="inferred from homology"/>
<dbReference type="PANTHER" id="PTHR35530">
    <property type="entry name" value="TAUTOMERASE-RELATED"/>
    <property type="match status" value="1"/>
</dbReference>
<feature type="active site" description="Proton acceptor; via imino nitrogen" evidence="3">
    <location>
        <position position="2"/>
    </location>
</feature>
<dbReference type="SUPFAM" id="SSF55331">
    <property type="entry name" value="Tautomerase/MIF"/>
    <property type="match status" value="1"/>
</dbReference>
<evidence type="ECO:0000313" key="7">
    <source>
        <dbReference type="Proteomes" id="UP000182108"/>
    </source>
</evidence>
<dbReference type="InterPro" id="IPR018191">
    <property type="entry name" value="4-OT"/>
</dbReference>
<dbReference type="GO" id="GO:0016853">
    <property type="term" value="F:isomerase activity"/>
    <property type="evidence" value="ECO:0007669"/>
    <property type="project" value="UniProtKB-UniRule"/>
</dbReference>
<dbReference type="InterPro" id="IPR014347">
    <property type="entry name" value="Tautomerase/MIF_sf"/>
</dbReference>
<name>A0A0K6IRZ6_9PROT</name>
<reference evidence="7" key="1">
    <citation type="submission" date="2015-08" db="EMBL/GenBank/DDBJ databases">
        <authorList>
            <person name="Babu N.S."/>
            <person name="Beckwith C.J."/>
            <person name="Beseler K.G."/>
            <person name="Brison A."/>
            <person name="Carone J.V."/>
            <person name="Caskin T.P."/>
            <person name="Diamond M."/>
            <person name="Durham M.E."/>
            <person name="Foxe J.M."/>
            <person name="Go M."/>
            <person name="Henderson B.A."/>
            <person name="Jones I.B."/>
            <person name="McGettigan J.A."/>
            <person name="Micheletti S.J."/>
            <person name="Nasrallah M.E."/>
            <person name="Ortiz D."/>
            <person name="Piller C.R."/>
            <person name="Privatt S.R."/>
            <person name="Schneider S.L."/>
            <person name="Sharp S."/>
            <person name="Smith T.C."/>
            <person name="Stanton J.D."/>
            <person name="Ullery H.E."/>
            <person name="Wilson R.J."/>
            <person name="Serrano M.G."/>
            <person name="Buck G."/>
            <person name="Lee V."/>
            <person name="Wang Y."/>
            <person name="Carvalho R."/>
            <person name="Voegtly L."/>
            <person name="Shi R."/>
            <person name="Duckworth R."/>
            <person name="Johnson A."/>
            <person name="Loviza R."/>
            <person name="Walstead R."/>
            <person name="Shah Z."/>
            <person name="Kiflezghi M."/>
            <person name="Wade K."/>
            <person name="Ball S.L."/>
            <person name="Bradley K.W."/>
            <person name="Asai D.J."/>
            <person name="Bowman C.A."/>
            <person name="Russell D.A."/>
            <person name="Pope W.H."/>
            <person name="Jacobs-Sera D."/>
            <person name="Hendrix R.W."/>
            <person name="Hatfull G.F."/>
        </authorList>
    </citation>
    <scope>NUCLEOTIDE SEQUENCE [LARGE SCALE GENOMIC DNA]</scope>
    <source>
        <strain evidence="7">JCM 19170</strain>
    </source>
</reference>
<protein>
    <recommendedName>
        <fullName evidence="4">Tautomerase</fullName>
        <ecNumber evidence="4">5.3.2.-</ecNumber>
    </recommendedName>
</protein>
<evidence type="ECO:0000256" key="2">
    <source>
        <dbReference type="ARBA" id="ARBA00023235"/>
    </source>
</evidence>
<organism evidence="6 7">
    <name type="scientific">Tepidiphilus thermophilus</name>
    <dbReference type="NCBI Taxonomy" id="876478"/>
    <lineage>
        <taxon>Bacteria</taxon>
        <taxon>Pseudomonadati</taxon>
        <taxon>Pseudomonadota</taxon>
        <taxon>Hydrogenophilia</taxon>
        <taxon>Hydrogenophilales</taxon>
        <taxon>Hydrogenophilaceae</taxon>
        <taxon>Tepidiphilus</taxon>
    </lineage>
</organism>
<evidence type="ECO:0000313" key="6">
    <source>
        <dbReference type="EMBL" id="CUB05873.1"/>
    </source>
</evidence>
<feature type="domain" description="4-oxalocrotonate tautomerase-like" evidence="5">
    <location>
        <begin position="2"/>
        <end position="58"/>
    </location>
</feature>
<sequence length="63" mass="6949">MPFVHIYILEGRTEEQKKAAIAKVTEALVESLGSPKENIRVMIQEVPKSQWGIGGVTAKDLGR</sequence>
<evidence type="ECO:0000256" key="3">
    <source>
        <dbReference type="PIRSR" id="PIRSR618191-1"/>
    </source>
</evidence>
<evidence type="ECO:0000256" key="1">
    <source>
        <dbReference type="ARBA" id="ARBA00006723"/>
    </source>
</evidence>
<accession>A0A0K6IRZ6</accession>
<evidence type="ECO:0000256" key="4">
    <source>
        <dbReference type="RuleBase" id="RU362032"/>
    </source>
</evidence>
<keyword evidence="2 4" id="KW-0413">Isomerase</keyword>